<proteinExistence type="predicted"/>
<evidence type="ECO:0000313" key="1">
    <source>
        <dbReference type="EMBL" id="GFM38019.1"/>
    </source>
</evidence>
<name>A0A7J0BWC6_9BACT</name>
<accession>A0A7J0BWC6</accession>
<dbReference type="Proteomes" id="UP000503820">
    <property type="component" value="Unassembled WGS sequence"/>
</dbReference>
<reference evidence="1 2" key="1">
    <citation type="submission" date="2020-05" db="EMBL/GenBank/DDBJ databases">
        <title>Draft genome sequence of Desulfovibrio psychrotolerans JS1T.</title>
        <authorList>
            <person name="Ueno A."/>
            <person name="Tamazawa S."/>
            <person name="Tamamura S."/>
            <person name="Murakami T."/>
            <person name="Kiyama T."/>
            <person name="Inomata H."/>
            <person name="Amano Y."/>
            <person name="Miyakawa K."/>
            <person name="Tamaki H."/>
            <person name="Naganuma T."/>
            <person name="Kaneko K."/>
        </authorList>
    </citation>
    <scope>NUCLEOTIDE SEQUENCE [LARGE SCALE GENOMIC DNA]</scope>
    <source>
        <strain evidence="1 2">JS1</strain>
    </source>
</reference>
<protein>
    <submittedName>
        <fullName evidence="1">Uncharacterized protein</fullName>
    </submittedName>
</protein>
<gene>
    <name evidence="1" type="ORF">DSM19430T_27030</name>
</gene>
<dbReference type="AlphaFoldDB" id="A0A7J0BWC6"/>
<evidence type="ECO:0000313" key="2">
    <source>
        <dbReference type="Proteomes" id="UP000503820"/>
    </source>
</evidence>
<comment type="caution">
    <text evidence="1">The sequence shown here is derived from an EMBL/GenBank/DDBJ whole genome shotgun (WGS) entry which is preliminary data.</text>
</comment>
<dbReference type="RefSeq" id="WP_174410648.1">
    <property type="nucleotide sequence ID" value="NZ_BLVP01000011.1"/>
</dbReference>
<dbReference type="EMBL" id="BLVP01000011">
    <property type="protein sequence ID" value="GFM38019.1"/>
    <property type="molecule type" value="Genomic_DNA"/>
</dbReference>
<organism evidence="1 2">
    <name type="scientific">Desulfovibrio psychrotolerans</name>
    <dbReference type="NCBI Taxonomy" id="415242"/>
    <lineage>
        <taxon>Bacteria</taxon>
        <taxon>Pseudomonadati</taxon>
        <taxon>Thermodesulfobacteriota</taxon>
        <taxon>Desulfovibrionia</taxon>
        <taxon>Desulfovibrionales</taxon>
        <taxon>Desulfovibrionaceae</taxon>
        <taxon>Desulfovibrio</taxon>
    </lineage>
</organism>
<sequence>MNKILRKHKGYTTYQDICNFQKLYFKLKLFKQNIDSEIDKCTESYFGKSSASRSSSSEIIDFFQNIINLLFFGYSSLTYAIMENEKILQKTYDLKHEFSDLYKRTIDNACHNSIIFARNRLNHGADFEFKWSATINYKTKLKSINFILPKEIIDNAYNEKKAKDKAGVEYIISKDRKIKPILTEHYEMI</sequence>
<keyword evidence="2" id="KW-1185">Reference proteome</keyword>